<gene>
    <name evidence="2" type="ORF">J1N35_041150</name>
</gene>
<dbReference type="PANTHER" id="PTHR46033:SF8">
    <property type="entry name" value="PROTEIN MAINTENANCE OF MERISTEMS-LIKE"/>
    <property type="match status" value="1"/>
</dbReference>
<evidence type="ECO:0000313" key="3">
    <source>
        <dbReference type="Proteomes" id="UP000828251"/>
    </source>
</evidence>
<name>A0A9D3UEZ0_9ROSI</name>
<dbReference type="Proteomes" id="UP000828251">
    <property type="component" value="Unassembled WGS sequence"/>
</dbReference>
<evidence type="ECO:0000313" key="2">
    <source>
        <dbReference type="EMBL" id="KAH1039407.1"/>
    </source>
</evidence>
<dbReference type="InterPro" id="IPR019557">
    <property type="entry name" value="AminoTfrase-like_pln_mobile"/>
</dbReference>
<proteinExistence type="predicted"/>
<feature type="domain" description="Aminotransferase-like plant mobile" evidence="1">
    <location>
        <begin position="28"/>
        <end position="80"/>
    </location>
</feature>
<reference evidence="2 3" key="1">
    <citation type="journal article" date="2021" name="Plant Biotechnol. J.">
        <title>Multi-omics assisted identification of the key and species-specific regulatory components of drought-tolerant mechanisms in Gossypium stocksii.</title>
        <authorList>
            <person name="Yu D."/>
            <person name="Ke L."/>
            <person name="Zhang D."/>
            <person name="Wu Y."/>
            <person name="Sun Y."/>
            <person name="Mei J."/>
            <person name="Sun J."/>
            <person name="Sun Y."/>
        </authorList>
    </citation>
    <scope>NUCLEOTIDE SEQUENCE [LARGE SCALE GENOMIC DNA]</scope>
    <source>
        <strain evidence="3">cv. E1</strain>
        <tissue evidence="2">Leaf</tissue>
    </source>
</reference>
<comment type="caution">
    <text evidence="2">The sequence shown here is derived from an EMBL/GenBank/DDBJ whole genome shotgun (WGS) entry which is preliminary data.</text>
</comment>
<protein>
    <recommendedName>
        <fullName evidence="1">Aminotransferase-like plant mobile domain-containing protein</fullName>
    </recommendedName>
</protein>
<evidence type="ECO:0000259" key="1">
    <source>
        <dbReference type="Pfam" id="PF10536"/>
    </source>
</evidence>
<keyword evidence="3" id="KW-1185">Reference proteome</keyword>
<accession>A0A9D3UEZ0</accession>
<dbReference type="Pfam" id="PF10536">
    <property type="entry name" value="PMD"/>
    <property type="match status" value="1"/>
</dbReference>
<dbReference type="EMBL" id="JAIQCV010000012">
    <property type="protein sequence ID" value="KAH1039407.1"/>
    <property type="molecule type" value="Genomic_DNA"/>
</dbReference>
<dbReference type="AlphaFoldDB" id="A0A9D3UEZ0"/>
<dbReference type="GO" id="GO:0010073">
    <property type="term" value="P:meristem maintenance"/>
    <property type="evidence" value="ECO:0007669"/>
    <property type="project" value="InterPro"/>
</dbReference>
<dbReference type="OrthoDB" id="1109031at2759"/>
<dbReference type="PANTHER" id="PTHR46033">
    <property type="entry name" value="PROTEIN MAIN-LIKE 2"/>
    <property type="match status" value="1"/>
</dbReference>
<organism evidence="2 3">
    <name type="scientific">Gossypium stocksii</name>
    <dbReference type="NCBI Taxonomy" id="47602"/>
    <lineage>
        <taxon>Eukaryota</taxon>
        <taxon>Viridiplantae</taxon>
        <taxon>Streptophyta</taxon>
        <taxon>Embryophyta</taxon>
        <taxon>Tracheophyta</taxon>
        <taxon>Spermatophyta</taxon>
        <taxon>Magnoliopsida</taxon>
        <taxon>eudicotyledons</taxon>
        <taxon>Gunneridae</taxon>
        <taxon>Pentapetalae</taxon>
        <taxon>rosids</taxon>
        <taxon>malvids</taxon>
        <taxon>Malvales</taxon>
        <taxon>Malvaceae</taxon>
        <taxon>Malvoideae</taxon>
        <taxon>Gossypium</taxon>
    </lineage>
</organism>
<feature type="non-terminal residue" evidence="2">
    <location>
        <position position="1"/>
    </location>
</feature>
<sequence>EYRVLRACVHGLSYLLDKCILPYLDAEGFGTSTLIRMFELRANLITAFVERWHPETCTFHLPFGECTITLEDIVLQLGLCYGHGFK</sequence>
<dbReference type="InterPro" id="IPR044824">
    <property type="entry name" value="MAIN-like"/>
</dbReference>